<name>A0A0K1EKJ5_CHOCO</name>
<proteinExistence type="predicted"/>
<feature type="domain" description="PilZ" evidence="2">
    <location>
        <begin position="5"/>
        <end position="89"/>
    </location>
</feature>
<evidence type="ECO:0000313" key="3">
    <source>
        <dbReference type="EMBL" id="AKT41394.1"/>
    </source>
</evidence>
<sequence length="132" mass="14155">MHATRRRAARRESSERARFLVQGRAVDGWTLNQSYGGIRAIVEESLELGAVIHVGVGAAEPRPGRIVWIQEEPDGAIVGIAYLDVDDEVEDPASIIPALADGPEPPNDDVASRRRAAGGTSTSGTLTRRSQN</sequence>
<dbReference type="GO" id="GO:0035438">
    <property type="term" value="F:cyclic-di-GMP binding"/>
    <property type="evidence" value="ECO:0007669"/>
    <property type="project" value="InterPro"/>
</dbReference>
<reference evidence="3 4" key="1">
    <citation type="submission" date="2015-07" db="EMBL/GenBank/DDBJ databases">
        <title>Genome analysis of myxobacterium Chondromyces crocatus Cm c5 reveals a high potential for natural compound synthesis and the genetic basis for the loss of fruiting body formation.</title>
        <authorList>
            <person name="Zaburannyi N."/>
            <person name="Bunk B."/>
            <person name="Maier J."/>
            <person name="Overmann J."/>
            <person name="Mueller R."/>
        </authorList>
    </citation>
    <scope>NUCLEOTIDE SEQUENCE [LARGE SCALE GENOMIC DNA]</scope>
    <source>
        <strain evidence="3 4">Cm c5</strain>
    </source>
</reference>
<feature type="compositionally biased region" description="Low complexity" evidence="1">
    <location>
        <begin position="117"/>
        <end position="132"/>
    </location>
</feature>
<dbReference type="InterPro" id="IPR009875">
    <property type="entry name" value="PilZ_domain"/>
</dbReference>
<protein>
    <recommendedName>
        <fullName evidence="2">PilZ domain-containing protein</fullName>
    </recommendedName>
</protein>
<gene>
    <name evidence="3" type="ORF">CMC5_055940</name>
</gene>
<dbReference type="RefSeq" id="WP_050433190.1">
    <property type="nucleotide sequence ID" value="NZ_CP012159.1"/>
</dbReference>
<feature type="region of interest" description="Disordered" evidence="1">
    <location>
        <begin position="96"/>
        <end position="132"/>
    </location>
</feature>
<dbReference type="Proteomes" id="UP000067626">
    <property type="component" value="Chromosome"/>
</dbReference>
<dbReference type="STRING" id="52.CMC5_055940"/>
<evidence type="ECO:0000256" key="1">
    <source>
        <dbReference type="SAM" id="MobiDB-lite"/>
    </source>
</evidence>
<accession>A0A0K1EKJ5</accession>
<dbReference type="EMBL" id="CP012159">
    <property type="protein sequence ID" value="AKT41394.1"/>
    <property type="molecule type" value="Genomic_DNA"/>
</dbReference>
<organism evidence="3 4">
    <name type="scientific">Chondromyces crocatus</name>
    <dbReference type="NCBI Taxonomy" id="52"/>
    <lineage>
        <taxon>Bacteria</taxon>
        <taxon>Pseudomonadati</taxon>
        <taxon>Myxococcota</taxon>
        <taxon>Polyangia</taxon>
        <taxon>Polyangiales</taxon>
        <taxon>Polyangiaceae</taxon>
        <taxon>Chondromyces</taxon>
    </lineage>
</organism>
<dbReference type="Pfam" id="PF07238">
    <property type="entry name" value="PilZ"/>
    <property type="match status" value="1"/>
</dbReference>
<dbReference type="SUPFAM" id="SSF141371">
    <property type="entry name" value="PilZ domain-like"/>
    <property type="match status" value="1"/>
</dbReference>
<dbReference type="KEGG" id="ccro:CMC5_055940"/>
<evidence type="ECO:0000313" key="4">
    <source>
        <dbReference type="Proteomes" id="UP000067626"/>
    </source>
</evidence>
<evidence type="ECO:0000259" key="2">
    <source>
        <dbReference type="Pfam" id="PF07238"/>
    </source>
</evidence>
<keyword evidence="4" id="KW-1185">Reference proteome</keyword>
<dbReference type="AlphaFoldDB" id="A0A0K1EKJ5"/>